<evidence type="ECO:0000313" key="2">
    <source>
        <dbReference type="EMBL" id="MCB5197971.1"/>
    </source>
</evidence>
<sequence>MAVKALTWAALAVGFGSIVTGCTSTMRTAAAERDYPPLGEFVTVDGGARVHYLQAGSGPDVVLIHGAGGNLRDFKFDLFDKLAQNYRVTAFDRPGLGYTDRFPGLPDGALASAGESPLQQAMMLRQAAGQLGINDPVVVGHSFGGIVAYQWSLMGLDGDDPVNAAAMVSFAGVTMPWPGDLGLYYTINGSAFGGAVVVPLISAFVPNGTVDDAITATFAPNPAPEGYGAFIGAPLTLRAESFRANARQVNTLRPHVVEMAQRYPELTLPIEILHGLEDTTVPIDIHAEEVIKIVPSANLTRLPGVGHMPHHVDPDAAIAAINRAASRAGLR</sequence>
<feature type="domain" description="AB hydrolase-1" evidence="1">
    <location>
        <begin position="61"/>
        <end position="320"/>
    </location>
</feature>
<name>A0ABS8BR06_9RHOB</name>
<dbReference type="Pfam" id="PF12697">
    <property type="entry name" value="Abhydrolase_6"/>
    <property type="match status" value="1"/>
</dbReference>
<keyword evidence="3" id="KW-1185">Reference proteome</keyword>
<organism evidence="2 3">
    <name type="scientific">Loktanella gaetbuli</name>
    <dbReference type="NCBI Taxonomy" id="2881335"/>
    <lineage>
        <taxon>Bacteria</taxon>
        <taxon>Pseudomonadati</taxon>
        <taxon>Pseudomonadota</taxon>
        <taxon>Alphaproteobacteria</taxon>
        <taxon>Rhodobacterales</taxon>
        <taxon>Roseobacteraceae</taxon>
        <taxon>Loktanella</taxon>
    </lineage>
</organism>
<gene>
    <name evidence="2" type="ORF">LGQ03_01830</name>
</gene>
<dbReference type="PRINTS" id="PR00111">
    <property type="entry name" value="ABHYDROLASE"/>
</dbReference>
<accession>A0ABS8BR06</accession>
<dbReference type="Gene3D" id="3.40.50.1820">
    <property type="entry name" value="alpha/beta hydrolase"/>
    <property type="match status" value="1"/>
</dbReference>
<reference evidence="2" key="1">
    <citation type="submission" date="2021-10" db="EMBL/GenBank/DDBJ databases">
        <title>Loktanella gaetbuli sp. nov., isolated from a tidal flat.</title>
        <authorList>
            <person name="Park S."/>
            <person name="Yoon J.-H."/>
        </authorList>
    </citation>
    <scope>NUCLEOTIDE SEQUENCE</scope>
    <source>
        <strain evidence="2">TSTF-M6</strain>
    </source>
</reference>
<dbReference type="InterPro" id="IPR000073">
    <property type="entry name" value="AB_hydrolase_1"/>
</dbReference>
<dbReference type="GO" id="GO:0016787">
    <property type="term" value="F:hydrolase activity"/>
    <property type="evidence" value="ECO:0007669"/>
    <property type="project" value="UniProtKB-KW"/>
</dbReference>
<comment type="caution">
    <text evidence="2">The sequence shown here is derived from an EMBL/GenBank/DDBJ whole genome shotgun (WGS) entry which is preliminary data.</text>
</comment>
<proteinExistence type="predicted"/>
<evidence type="ECO:0000259" key="1">
    <source>
        <dbReference type="Pfam" id="PF12697"/>
    </source>
</evidence>
<dbReference type="PROSITE" id="PS51257">
    <property type="entry name" value="PROKAR_LIPOPROTEIN"/>
    <property type="match status" value="1"/>
</dbReference>
<dbReference type="PANTHER" id="PTHR46438">
    <property type="entry name" value="ALPHA/BETA-HYDROLASES SUPERFAMILY PROTEIN"/>
    <property type="match status" value="1"/>
</dbReference>
<dbReference type="EMBL" id="JAJATZ010000001">
    <property type="protein sequence ID" value="MCB5197971.1"/>
    <property type="molecule type" value="Genomic_DNA"/>
</dbReference>
<evidence type="ECO:0000313" key="3">
    <source>
        <dbReference type="Proteomes" id="UP001138961"/>
    </source>
</evidence>
<dbReference type="Proteomes" id="UP001138961">
    <property type="component" value="Unassembled WGS sequence"/>
</dbReference>
<keyword evidence="2" id="KW-0378">Hydrolase</keyword>
<protein>
    <submittedName>
        <fullName evidence="2">Alpha/beta hydrolase</fullName>
    </submittedName>
</protein>
<dbReference type="InterPro" id="IPR029058">
    <property type="entry name" value="AB_hydrolase_fold"/>
</dbReference>
<dbReference type="SUPFAM" id="SSF53474">
    <property type="entry name" value="alpha/beta-Hydrolases"/>
    <property type="match status" value="1"/>
</dbReference>